<dbReference type="GO" id="GO:0016787">
    <property type="term" value="F:hydrolase activity"/>
    <property type="evidence" value="ECO:0007669"/>
    <property type="project" value="UniProtKB-KW"/>
</dbReference>
<dbReference type="Pfam" id="PF00176">
    <property type="entry name" value="SNF2-rel_dom"/>
    <property type="match status" value="1"/>
</dbReference>
<feature type="domain" description="Helicase C-terminal" evidence="4">
    <location>
        <begin position="613"/>
        <end position="757"/>
    </location>
</feature>
<dbReference type="AlphaFoldDB" id="A0A511N390"/>
<dbReference type="Gene3D" id="3.40.50.10810">
    <property type="entry name" value="Tandem AAA-ATPase domain"/>
    <property type="match status" value="1"/>
</dbReference>
<dbReference type="InterPro" id="IPR049730">
    <property type="entry name" value="SNF2/RAD54-like_C"/>
</dbReference>
<proteinExistence type="predicted"/>
<dbReference type="InterPro" id="IPR001650">
    <property type="entry name" value="Helicase_C-like"/>
</dbReference>
<feature type="domain" description="Protein kinase" evidence="2">
    <location>
        <begin position="8"/>
        <end position="239"/>
    </location>
</feature>
<dbReference type="PROSITE" id="PS51194">
    <property type="entry name" value="HELICASE_CTER"/>
    <property type="match status" value="1"/>
</dbReference>
<dbReference type="InterPro" id="IPR014001">
    <property type="entry name" value="Helicase_ATP-bd"/>
</dbReference>
<dbReference type="EMBL" id="BJXB01000010">
    <property type="protein sequence ID" value="GEM46967.1"/>
    <property type="molecule type" value="Genomic_DNA"/>
</dbReference>
<keyword evidence="6" id="KW-1185">Reference proteome</keyword>
<dbReference type="OrthoDB" id="9814088at2"/>
<protein>
    <submittedName>
        <fullName evidence="5">Uncharacterized protein</fullName>
    </submittedName>
</protein>
<dbReference type="InterPro" id="IPR038718">
    <property type="entry name" value="SNF2-like_sf"/>
</dbReference>
<dbReference type="InterPro" id="IPR011009">
    <property type="entry name" value="Kinase-like_dom_sf"/>
</dbReference>
<evidence type="ECO:0000259" key="2">
    <source>
        <dbReference type="PROSITE" id="PS50011"/>
    </source>
</evidence>
<evidence type="ECO:0000259" key="3">
    <source>
        <dbReference type="PROSITE" id="PS51192"/>
    </source>
</evidence>
<accession>A0A511N390</accession>
<dbReference type="InterPro" id="IPR000719">
    <property type="entry name" value="Prot_kinase_dom"/>
</dbReference>
<evidence type="ECO:0000313" key="5">
    <source>
        <dbReference type="EMBL" id="GEM46967.1"/>
    </source>
</evidence>
<dbReference type="InterPro" id="IPR027417">
    <property type="entry name" value="P-loop_NTPase"/>
</dbReference>
<sequence>MITQLGRYTIDSLIGQGGQARVYRVKHPFIPGKFLALKCHQNQNTFEQERDHLLALDPLHLTQVPSLIDAFSLPEGHCLVMTLFADLTSPALPMNWRQTLSLMQELGGVVRQLHQAGVLYLDLKPENVLFSRSGGVHLIDYGNSQRTSHAISTGIGTPGFAAPEQLRAGQQVGAFTDTYALGALGRYWLTGEVHVPGQEVHFREPLPSGFKSVLLGMLHPQAQQRHTLDLLLNLQESQLAQEMVRCQRCHRENPRNAERCHHCSQILTDTPSAPKINVPMILPPMHIPAPAGNTALVLQELSKPARTRDLDLRSLRLQAEAISKLPSFETLLAPERLKHRLELYPHQLHAVERALREMRGQVMLADEVGLGKTIEAGVILKELHIRKLVKKVVIVVPAHLVDQWVSEMQEKLELPFEAYSRETAHKDLLVMSFFQKPNFSKLNVDALIIDEMHNLLRKDGQPRKVYENLAGVPRKYTMLLSATPIRKDVRELYHLINFIQPNFFLSFNDFFSRVRNKKDLKVVLQELMIHNRRHEIKSSYQNVLPPDRQMHTLSVRMDPQEENLQNQLLHLIRTGRIPARELSKAFSSLGSRLELARTYGVPHQATTSKKLEALDGLLKSIGKQVVVFTREASTVHFLARELRHKGHHVIEFAPGLSRKEKAERFYHFRRTPKGILVSTDAAAEGRNLQFSHHLVHFDLPWNPLQMEQRMGRIDRLGQKEIPHIYTLLYEEDFEELIYNSVFKNGLGMFDLIIGELASVLQDFEFQGEKDRTIDQILTNLWKTSPDVRSLNRNLGLLSAELRKARQEFDQDRKTQKHFDIGEELF</sequence>
<dbReference type="SMART" id="SM00220">
    <property type="entry name" value="S_TKc"/>
    <property type="match status" value="1"/>
</dbReference>
<organism evidence="5 6">
    <name type="scientific">Deinococcus cellulosilyticus (strain DSM 18568 / NBRC 106333 / KACC 11606 / 5516J-15)</name>
    <dbReference type="NCBI Taxonomy" id="1223518"/>
    <lineage>
        <taxon>Bacteria</taxon>
        <taxon>Thermotogati</taxon>
        <taxon>Deinococcota</taxon>
        <taxon>Deinococci</taxon>
        <taxon>Deinococcales</taxon>
        <taxon>Deinococcaceae</taxon>
        <taxon>Deinococcus</taxon>
    </lineage>
</organism>
<evidence type="ECO:0000313" key="6">
    <source>
        <dbReference type="Proteomes" id="UP000321306"/>
    </source>
</evidence>
<dbReference type="SMART" id="SM00487">
    <property type="entry name" value="DEXDc"/>
    <property type="match status" value="1"/>
</dbReference>
<dbReference type="Gene3D" id="3.40.50.300">
    <property type="entry name" value="P-loop containing nucleotide triphosphate hydrolases"/>
    <property type="match status" value="1"/>
</dbReference>
<dbReference type="Pfam" id="PF00271">
    <property type="entry name" value="Helicase_C"/>
    <property type="match status" value="1"/>
</dbReference>
<dbReference type="Gene3D" id="1.10.510.10">
    <property type="entry name" value="Transferase(Phosphotransferase) domain 1"/>
    <property type="match status" value="1"/>
</dbReference>
<dbReference type="SUPFAM" id="SSF56112">
    <property type="entry name" value="Protein kinase-like (PK-like)"/>
    <property type="match status" value="1"/>
</dbReference>
<comment type="caution">
    <text evidence="5">The sequence shown here is derived from an EMBL/GenBank/DDBJ whole genome shotgun (WGS) entry which is preliminary data.</text>
</comment>
<dbReference type="PANTHER" id="PTHR45766">
    <property type="entry name" value="DNA ANNEALING HELICASE AND ENDONUCLEASE ZRANB3 FAMILY MEMBER"/>
    <property type="match status" value="1"/>
</dbReference>
<dbReference type="RefSeq" id="WP_146884840.1">
    <property type="nucleotide sequence ID" value="NZ_BJXB01000010.1"/>
</dbReference>
<dbReference type="PROSITE" id="PS00108">
    <property type="entry name" value="PROTEIN_KINASE_ST"/>
    <property type="match status" value="1"/>
</dbReference>
<dbReference type="Pfam" id="PF00069">
    <property type="entry name" value="Pkinase"/>
    <property type="match status" value="1"/>
</dbReference>
<name>A0A511N390_DEIC1</name>
<dbReference type="SUPFAM" id="SSF52540">
    <property type="entry name" value="P-loop containing nucleoside triphosphate hydrolases"/>
    <property type="match status" value="2"/>
</dbReference>
<reference evidence="5 6" key="1">
    <citation type="submission" date="2019-07" db="EMBL/GenBank/DDBJ databases">
        <title>Whole genome shotgun sequence of Deinococcus cellulosilyticus NBRC 106333.</title>
        <authorList>
            <person name="Hosoyama A."/>
            <person name="Uohara A."/>
            <person name="Ohji S."/>
            <person name="Ichikawa N."/>
        </authorList>
    </citation>
    <scope>NUCLEOTIDE SEQUENCE [LARGE SCALE GENOMIC DNA]</scope>
    <source>
        <strain evidence="5 6">NBRC 106333</strain>
    </source>
</reference>
<dbReference type="PANTHER" id="PTHR45766:SF6">
    <property type="entry name" value="SWI_SNF-RELATED MATRIX-ASSOCIATED ACTIN-DEPENDENT REGULATOR OF CHROMATIN SUBFAMILY A-LIKE PROTEIN 1"/>
    <property type="match status" value="1"/>
</dbReference>
<dbReference type="GO" id="GO:0005524">
    <property type="term" value="F:ATP binding"/>
    <property type="evidence" value="ECO:0007669"/>
    <property type="project" value="InterPro"/>
</dbReference>
<dbReference type="Proteomes" id="UP000321306">
    <property type="component" value="Unassembled WGS sequence"/>
</dbReference>
<evidence type="ECO:0000256" key="1">
    <source>
        <dbReference type="ARBA" id="ARBA00022801"/>
    </source>
</evidence>
<dbReference type="InterPro" id="IPR000330">
    <property type="entry name" value="SNF2_N"/>
</dbReference>
<keyword evidence="1" id="KW-0378">Hydrolase</keyword>
<gene>
    <name evidence="5" type="ORF">DC3_26020</name>
</gene>
<feature type="domain" description="Helicase ATP-binding" evidence="3">
    <location>
        <begin position="353"/>
        <end position="502"/>
    </location>
</feature>
<dbReference type="PROSITE" id="PS50011">
    <property type="entry name" value="PROTEIN_KINASE_DOM"/>
    <property type="match status" value="1"/>
</dbReference>
<dbReference type="CDD" id="cd18793">
    <property type="entry name" value="SF2_C_SNF"/>
    <property type="match status" value="1"/>
</dbReference>
<dbReference type="PROSITE" id="PS51192">
    <property type="entry name" value="HELICASE_ATP_BIND_1"/>
    <property type="match status" value="1"/>
</dbReference>
<dbReference type="InterPro" id="IPR008271">
    <property type="entry name" value="Ser/Thr_kinase_AS"/>
</dbReference>
<evidence type="ECO:0000259" key="4">
    <source>
        <dbReference type="PROSITE" id="PS51194"/>
    </source>
</evidence>
<dbReference type="SMART" id="SM00490">
    <property type="entry name" value="HELICc"/>
    <property type="match status" value="1"/>
</dbReference>
<dbReference type="GO" id="GO:0004672">
    <property type="term" value="F:protein kinase activity"/>
    <property type="evidence" value="ECO:0007669"/>
    <property type="project" value="InterPro"/>
</dbReference>